<dbReference type="Gene3D" id="3.30.1380.20">
    <property type="entry name" value="Trafficking protein particle complex subunit 3"/>
    <property type="match status" value="1"/>
</dbReference>
<feature type="compositionally biased region" description="Polar residues" evidence="6">
    <location>
        <begin position="264"/>
        <end position="276"/>
    </location>
</feature>
<keyword evidence="4" id="KW-0238">DNA-binding</keyword>
<dbReference type="Proteomes" id="UP000295341">
    <property type="component" value="Unassembled WGS sequence"/>
</dbReference>
<dbReference type="Gene3D" id="1.10.10.60">
    <property type="entry name" value="Homeodomain-like"/>
    <property type="match status" value="1"/>
</dbReference>
<dbReference type="AlphaFoldDB" id="A0A4R7P5J3"/>
<dbReference type="InterPro" id="IPR024096">
    <property type="entry name" value="NO_sig/Golgi_transp_ligand-bd"/>
</dbReference>
<dbReference type="SUPFAM" id="SSF111126">
    <property type="entry name" value="Ligand-binding domain in the NO signalling and Golgi transport"/>
    <property type="match status" value="1"/>
</dbReference>
<evidence type="ECO:0000259" key="7">
    <source>
        <dbReference type="PROSITE" id="PS50045"/>
    </source>
</evidence>
<dbReference type="RefSeq" id="WP_246051663.1">
    <property type="nucleotide sequence ID" value="NZ_SOBT01000009.1"/>
</dbReference>
<dbReference type="InterPro" id="IPR009057">
    <property type="entry name" value="Homeodomain-like_sf"/>
</dbReference>
<evidence type="ECO:0000256" key="6">
    <source>
        <dbReference type="SAM" id="MobiDB-lite"/>
    </source>
</evidence>
<feature type="region of interest" description="Disordered" evidence="6">
    <location>
        <begin position="1"/>
        <end position="31"/>
    </location>
</feature>
<dbReference type="InterPro" id="IPR027417">
    <property type="entry name" value="P-loop_NTPase"/>
</dbReference>
<evidence type="ECO:0000313" key="8">
    <source>
        <dbReference type="EMBL" id="TDU28521.1"/>
    </source>
</evidence>
<dbReference type="PANTHER" id="PTHR32071:SF57">
    <property type="entry name" value="C4-DICARBOXYLATE TRANSPORT TRANSCRIPTIONAL REGULATORY PROTEIN DCTD"/>
    <property type="match status" value="1"/>
</dbReference>
<dbReference type="PROSITE" id="PS50045">
    <property type="entry name" value="SIGMA54_INTERACT_4"/>
    <property type="match status" value="1"/>
</dbReference>
<evidence type="ECO:0000313" key="9">
    <source>
        <dbReference type="Proteomes" id="UP000295341"/>
    </source>
</evidence>
<dbReference type="FunFam" id="3.40.50.300:FF:000006">
    <property type="entry name" value="DNA-binding transcriptional regulator NtrC"/>
    <property type="match status" value="1"/>
</dbReference>
<dbReference type="InterPro" id="IPR025944">
    <property type="entry name" value="Sigma_54_int_dom_CS"/>
</dbReference>
<comment type="caution">
    <text evidence="8">The sequence shown here is derived from an EMBL/GenBank/DDBJ whole genome shotgun (WGS) entry which is preliminary data.</text>
</comment>
<dbReference type="InterPro" id="IPR025943">
    <property type="entry name" value="Sigma_54_int_dom_ATP-bd_2"/>
</dbReference>
<keyword evidence="3" id="KW-0805">Transcription regulation</keyword>
<evidence type="ECO:0000256" key="1">
    <source>
        <dbReference type="ARBA" id="ARBA00022741"/>
    </source>
</evidence>
<evidence type="ECO:0000256" key="3">
    <source>
        <dbReference type="ARBA" id="ARBA00023015"/>
    </source>
</evidence>
<sequence>MASPPPPNTPTRALLATQRPKGPSGTGLPMPDNTDIVDRIHFSPEDGHIWLDDQRMLLMHASGFGVLRRELIESLGVERARGLLTRIGYNSGAHDAHLARKLRRDSGAVDMIHVGPQLHMLEGVGTVIPVRTDVDEETGVYHGEYIWQGSSEAEEHIRIYGLGAEPACWMQIGYASGFISRFMGKPILFREVECKAQGHDHCRIVGKPAEEWVDEAESDLRFLRADPLTGGMAPVARVKPTVARTKSGTHAPTGANKGPDAKNRSPTSASDISPSQLEPLPDAPVLPFGAEDVVGVSAGFNAVCHKIRRVADTRATVLFLGESGVGKEVLARSLHRISPRGEGAFIAINCAAIPENLVESELFGVERGAFTGATHSRAGRFERAEGGTLFLDEIGILSNTAQGKLLRALQEREVERVGGSKTIKVDVRVIAATNLDLIEEVKQGRFREDLFFRLNVFPIKVPALRDRLEDIPVFMNHFLRKFCRMHNRSAAGFTGRAIDHMLSYHWPGNIRELENVVERGVILAPDGGAIDSVHLFAGGEQVESSHLSVGAGGMLRRAGAGSSSSAAAKSSAGRKESAAIAAEVDPDRMGRVRSKITQLLAGVGGDENGVTSLEEIEDALVQSAVRSAKGNLAAAARMLGMTRAQLVYRQKARCS</sequence>
<dbReference type="Pfam" id="PF25601">
    <property type="entry name" value="AAA_lid_14"/>
    <property type="match status" value="1"/>
</dbReference>
<evidence type="ECO:0000256" key="5">
    <source>
        <dbReference type="ARBA" id="ARBA00023163"/>
    </source>
</evidence>
<dbReference type="SUPFAM" id="SSF52540">
    <property type="entry name" value="P-loop containing nucleoside triphosphate hydrolases"/>
    <property type="match status" value="1"/>
</dbReference>
<dbReference type="InterPro" id="IPR004096">
    <property type="entry name" value="V4R"/>
</dbReference>
<dbReference type="Pfam" id="PF06505">
    <property type="entry name" value="XylR_N"/>
    <property type="match status" value="1"/>
</dbReference>
<proteinExistence type="predicted"/>
<dbReference type="PROSITE" id="PS00676">
    <property type="entry name" value="SIGMA54_INTERACT_2"/>
    <property type="match status" value="1"/>
</dbReference>
<dbReference type="SUPFAM" id="SSF46689">
    <property type="entry name" value="Homeodomain-like"/>
    <property type="match status" value="1"/>
</dbReference>
<organism evidence="8 9">
    <name type="scientific">Panacagrimonas perspica</name>
    <dbReference type="NCBI Taxonomy" id="381431"/>
    <lineage>
        <taxon>Bacteria</taxon>
        <taxon>Pseudomonadati</taxon>
        <taxon>Pseudomonadota</taxon>
        <taxon>Gammaproteobacteria</taxon>
        <taxon>Nevskiales</taxon>
        <taxon>Nevskiaceae</taxon>
        <taxon>Panacagrimonas</taxon>
    </lineage>
</organism>
<dbReference type="Pfam" id="PF02830">
    <property type="entry name" value="V4R"/>
    <property type="match status" value="1"/>
</dbReference>
<keyword evidence="1" id="KW-0547">Nucleotide-binding</keyword>
<keyword evidence="2" id="KW-0067">ATP-binding</keyword>
<dbReference type="GO" id="GO:0043565">
    <property type="term" value="F:sequence-specific DNA binding"/>
    <property type="evidence" value="ECO:0007669"/>
    <property type="project" value="InterPro"/>
</dbReference>
<dbReference type="InterPro" id="IPR058031">
    <property type="entry name" value="AAA_lid_NorR"/>
</dbReference>
<feature type="domain" description="Sigma-54 factor interaction" evidence="7">
    <location>
        <begin position="293"/>
        <end position="522"/>
    </location>
</feature>
<dbReference type="GO" id="GO:0005524">
    <property type="term" value="F:ATP binding"/>
    <property type="evidence" value="ECO:0007669"/>
    <property type="project" value="UniProtKB-KW"/>
</dbReference>
<dbReference type="GO" id="GO:0006355">
    <property type="term" value="P:regulation of DNA-templated transcription"/>
    <property type="evidence" value="ECO:0007669"/>
    <property type="project" value="InterPro"/>
</dbReference>
<feature type="region of interest" description="Disordered" evidence="6">
    <location>
        <begin position="560"/>
        <end position="580"/>
    </location>
</feature>
<dbReference type="EMBL" id="SOBT01000009">
    <property type="protein sequence ID" value="TDU28521.1"/>
    <property type="molecule type" value="Genomic_DNA"/>
</dbReference>
<evidence type="ECO:0000256" key="2">
    <source>
        <dbReference type="ARBA" id="ARBA00022840"/>
    </source>
</evidence>
<dbReference type="InterPro" id="IPR010523">
    <property type="entry name" value="XylR_N"/>
</dbReference>
<feature type="compositionally biased region" description="Low complexity" evidence="6">
    <location>
        <begin position="560"/>
        <end position="571"/>
    </location>
</feature>
<dbReference type="InterPro" id="IPR025662">
    <property type="entry name" value="Sigma_54_int_dom_ATP-bd_1"/>
</dbReference>
<gene>
    <name evidence="8" type="ORF">DFR24_2893</name>
</gene>
<keyword evidence="5" id="KW-0804">Transcription</keyword>
<evidence type="ECO:0000256" key="4">
    <source>
        <dbReference type="ARBA" id="ARBA00023125"/>
    </source>
</evidence>
<dbReference type="SMART" id="SM00989">
    <property type="entry name" value="V4R"/>
    <property type="match status" value="1"/>
</dbReference>
<dbReference type="SMART" id="SM00382">
    <property type="entry name" value="AAA"/>
    <property type="match status" value="1"/>
</dbReference>
<dbReference type="InterPro" id="IPR002197">
    <property type="entry name" value="HTH_Fis"/>
</dbReference>
<dbReference type="PROSITE" id="PS00675">
    <property type="entry name" value="SIGMA54_INTERACT_1"/>
    <property type="match status" value="1"/>
</dbReference>
<dbReference type="PROSITE" id="PS00688">
    <property type="entry name" value="SIGMA54_INTERACT_3"/>
    <property type="match status" value="1"/>
</dbReference>
<protein>
    <submittedName>
        <fullName evidence="8">Regulatory Fis family protein</fullName>
    </submittedName>
</protein>
<dbReference type="PANTHER" id="PTHR32071">
    <property type="entry name" value="TRANSCRIPTIONAL REGULATORY PROTEIN"/>
    <property type="match status" value="1"/>
</dbReference>
<feature type="region of interest" description="Disordered" evidence="6">
    <location>
        <begin position="237"/>
        <end position="281"/>
    </location>
</feature>
<dbReference type="PRINTS" id="PR01590">
    <property type="entry name" value="HTHFIS"/>
</dbReference>
<dbReference type="CDD" id="cd00009">
    <property type="entry name" value="AAA"/>
    <property type="match status" value="1"/>
</dbReference>
<dbReference type="Gene3D" id="1.10.8.60">
    <property type="match status" value="1"/>
</dbReference>
<dbReference type="Gene3D" id="3.40.50.300">
    <property type="entry name" value="P-loop containing nucleotide triphosphate hydrolases"/>
    <property type="match status" value="1"/>
</dbReference>
<reference evidence="8 9" key="1">
    <citation type="submission" date="2019-03" db="EMBL/GenBank/DDBJ databases">
        <title>Genomic Encyclopedia of Type Strains, Phase IV (KMG-IV): sequencing the most valuable type-strain genomes for metagenomic binning, comparative biology and taxonomic classification.</title>
        <authorList>
            <person name="Goeker M."/>
        </authorList>
    </citation>
    <scope>NUCLEOTIDE SEQUENCE [LARGE SCALE GENOMIC DNA]</scope>
    <source>
        <strain evidence="8 9">DSM 26377</strain>
    </source>
</reference>
<dbReference type="InterPro" id="IPR002078">
    <property type="entry name" value="Sigma_54_int"/>
</dbReference>
<dbReference type="Pfam" id="PF00158">
    <property type="entry name" value="Sigma54_activat"/>
    <property type="match status" value="1"/>
</dbReference>
<dbReference type="InterPro" id="IPR003593">
    <property type="entry name" value="AAA+_ATPase"/>
</dbReference>
<keyword evidence="9" id="KW-1185">Reference proteome</keyword>
<name>A0A4R7P5J3_9GAMM</name>
<accession>A0A4R7P5J3</accession>
<dbReference type="Pfam" id="PF02954">
    <property type="entry name" value="HTH_8"/>
    <property type="match status" value="1"/>
</dbReference>